<dbReference type="Proteomes" id="UP000501240">
    <property type="component" value="Chromosome"/>
</dbReference>
<evidence type="ECO:0000313" key="4">
    <source>
        <dbReference type="EMBL" id="QKG23911.1"/>
    </source>
</evidence>
<name>A0A7D3W1L5_ACTVE</name>
<dbReference type="PANTHER" id="PTHR30204">
    <property type="entry name" value="REDOX-CYCLING DRUG-SENSING TRANSCRIPTIONAL ACTIVATOR SOXR"/>
    <property type="match status" value="1"/>
</dbReference>
<dbReference type="GO" id="GO:0003677">
    <property type="term" value="F:DNA binding"/>
    <property type="evidence" value="ECO:0007669"/>
    <property type="project" value="UniProtKB-KW"/>
</dbReference>
<dbReference type="GO" id="GO:0003700">
    <property type="term" value="F:DNA-binding transcription factor activity"/>
    <property type="evidence" value="ECO:0007669"/>
    <property type="project" value="InterPro"/>
</dbReference>
<dbReference type="InterPro" id="IPR010499">
    <property type="entry name" value="AraC_E-bd"/>
</dbReference>
<keyword evidence="1" id="KW-0238">DNA-binding</keyword>
<evidence type="ECO:0000313" key="5">
    <source>
        <dbReference type="Proteomes" id="UP000501240"/>
    </source>
</evidence>
<evidence type="ECO:0000256" key="2">
    <source>
        <dbReference type="SAM" id="MobiDB-lite"/>
    </source>
</evidence>
<proteinExistence type="predicted"/>
<dbReference type="SMART" id="SM00422">
    <property type="entry name" value="HTH_MERR"/>
    <property type="match status" value="1"/>
</dbReference>
<evidence type="ECO:0000259" key="3">
    <source>
        <dbReference type="PROSITE" id="PS50937"/>
    </source>
</evidence>
<sequence length="328" mass="35168">MSGMTYLSIGDFSRATHMSVKTLRHYHRVGLLEPAQVDPATGYRRYTAEQIPTAQVIRRFRDLGMPLDDIEAVLAAPDVTARNERIVAHLRRLEDDLGRTRSSVAALRDLLAPPPADAPANVELRSVPAVRAAAITEVVDAADMAAWFQGALGELYGTVAAQGVSEAGPAGGVFADELYTRHRGEATIFVPCAGAVRPMGRVVPREVPAAELAVITHHGPPADVDRSYGTLAAYVSRHALAVDGPMREYYLTGRRETADAGLWRTEIGWPVFQTAPSPTLTPGPYGSEPRRASALPARSPEPTAGRRSPSPAEEPCSASRAPARGRVI</sequence>
<dbReference type="EMBL" id="CP053892">
    <property type="protein sequence ID" value="QKG23911.1"/>
    <property type="molecule type" value="Genomic_DNA"/>
</dbReference>
<dbReference type="InterPro" id="IPR047057">
    <property type="entry name" value="MerR_fam"/>
</dbReference>
<dbReference type="InterPro" id="IPR009061">
    <property type="entry name" value="DNA-bd_dom_put_sf"/>
</dbReference>
<dbReference type="PROSITE" id="PS50937">
    <property type="entry name" value="HTH_MERR_2"/>
    <property type="match status" value="1"/>
</dbReference>
<dbReference type="PANTHER" id="PTHR30204:SF97">
    <property type="entry name" value="MERR FAMILY REGULATORY PROTEIN"/>
    <property type="match status" value="1"/>
</dbReference>
<dbReference type="Pfam" id="PF06445">
    <property type="entry name" value="GyrI-like"/>
    <property type="match status" value="1"/>
</dbReference>
<accession>A0A7D3W1L5</accession>
<feature type="domain" description="HTH merR-type" evidence="3">
    <location>
        <begin position="6"/>
        <end position="76"/>
    </location>
</feature>
<dbReference type="Gene3D" id="1.10.1660.10">
    <property type="match status" value="1"/>
</dbReference>
<feature type="region of interest" description="Disordered" evidence="2">
    <location>
        <begin position="273"/>
        <end position="328"/>
    </location>
</feature>
<dbReference type="SUPFAM" id="SSF46955">
    <property type="entry name" value="Putative DNA-binding domain"/>
    <property type="match status" value="1"/>
</dbReference>
<dbReference type="Gene3D" id="3.20.80.10">
    <property type="entry name" value="Regulatory factor, effector binding domain"/>
    <property type="match status" value="1"/>
</dbReference>
<protein>
    <submittedName>
        <fullName evidence="4">MerR family transcriptional regulator</fullName>
    </submittedName>
</protein>
<dbReference type="CDD" id="cd01107">
    <property type="entry name" value="HTH_BmrR"/>
    <property type="match status" value="1"/>
</dbReference>
<dbReference type="AlphaFoldDB" id="A0A7D3W1L5"/>
<organism evidence="4 5">
    <name type="scientific">Actinomadura verrucosospora</name>
    <dbReference type="NCBI Taxonomy" id="46165"/>
    <lineage>
        <taxon>Bacteria</taxon>
        <taxon>Bacillati</taxon>
        <taxon>Actinomycetota</taxon>
        <taxon>Actinomycetes</taxon>
        <taxon>Streptosporangiales</taxon>
        <taxon>Thermomonosporaceae</taxon>
        <taxon>Actinomadura</taxon>
    </lineage>
</organism>
<dbReference type="SMART" id="SM00871">
    <property type="entry name" value="AraC_E_bind"/>
    <property type="match status" value="1"/>
</dbReference>
<dbReference type="InterPro" id="IPR000551">
    <property type="entry name" value="MerR-type_HTH_dom"/>
</dbReference>
<feature type="compositionally biased region" description="Low complexity" evidence="2">
    <location>
        <begin position="306"/>
        <end position="322"/>
    </location>
</feature>
<dbReference type="Pfam" id="PF13411">
    <property type="entry name" value="MerR_1"/>
    <property type="match status" value="1"/>
</dbReference>
<dbReference type="SUPFAM" id="SSF55136">
    <property type="entry name" value="Probable bacterial effector-binding domain"/>
    <property type="match status" value="1"/>
</dbReference>
<dbReference type="InterPro" id="IPR011256">
    <property type="entry name" value="Reg_factor_effector_dom_sf"/>
</dbReference>
<reference evidence="4 5" key="1">
    <citation type="submission" date="2020-05" db="EMBL/GenBank/DDBJ databases">
        <title>Actinomadura verrucosospora NRRL-B18236 (PFL_A860) Genome sequencing and assembly.</title>
        <authorList>
            <person name="Samborskyy M."/>
        </authorList>
    </citation>
    <scope>NUCLEOTIDE SEQUENCE [LARGE SCALE GENOMIC DNA]</scope>
    <source>
        <strain evidence="4 5">NRRL:B18236</strain>
    </source>
</reference>
<gene>
    <name evidence="4" type="ORF">ACTIVE_5554</name>
</gene>
<keyword evidence="5" id="KW-1185">Reference proteome</keyword>
<evidence type="ECO:0000256" key="1">
    <source>
        <dbReference type="ARBA" id="ARBA00023125"/>
    </source>
</evidence>
<dbReference type="InterPro" id="IPR029442">
    <property type="entry name" value="GyrI-like"/>
</dbReference>